<dbReference type="EMBL" id="DVHK01000014">
    <property type="protein sequence ID" value="HIR66546.1"/>
    <property type="molecule type" value="Genomic_DNA"/>
</dbReference>
<evidence type="ECO:0008006" key="3">
    <source>
        <dbReference type="Google" id="ProtNLM"/>
    </source>
</evidence>
<name>A0A9D1J8Q0_9FIRM</name>
<proteinExistence type="predicted"/>
<protein>
    <recommendedName>
        <fullName evidence="3">Adhesin domain-containing protein</fullName>
    </recommendedName>
</protein>
<reference evidence="1" key="2">
    <citation type="journal article" date="2021" name="PeerJ">
        <title>Extensive microbial diversity within the chicken gut microbiome revealed by metagenomics and culture.</title>
        <authorList>
            <person name="Gilroy R."/>
            <person name="Ravi A."/>
            <person name="Getino M."/>
            <person name="Pursley I."/>
            <person name="Horton D.L."/>
            <person name="Alikhan N.F."/>
            <person name="Baker D."/>
            <person name="Gharbi K."/>
            <person name="Hall N."/>
            <person name="Watson M."/>
            <person name="Adriaenssens E.M."/>
            <person name="Foster-Nyarko E."/>
            <person name="Jarju S."/>
            <person name="Secka A."/>
            <person name="Antonio M."/>
            <person name="Oren A."/>
            <person name="Chaudhuri R.R."/>
            <person name="La Ragione R."/>
            <person name="Hildebrand F."/>
            <person name="Pallen M.J."/>
        </authorList>
    </citation>
    <scope>NUCLEOTIDE SEQUENCE</scope>
    <source>
        <strain evidence="1">ChiW16-3235</strain>
    </source>
</reference>
<dbReference type="AlphaFoldDB" id="A0A9D1J8Q0"/>
<accession>A0A9D1J8Q0</accession>
<sequence length="244" mass="26240">MSGIITSTLKSDFTAIDCGADRCTVEVEHTEESTAQISYSRGVSVYFKKSEGKLVIRRKKGLFLRIFKGEGSVKICVPGHIVPALYISGEGVNCTVSDCIFKAVEFTAAGSFSAQDAAMESCIINTPYCNAYIKGCTIKGNFIANAESGGINLEYTFASHVACRIKRGNTGALELNCKDSIFETGEGNINATILGDESKYDVIVNAREGICNRESVNIENEEGSFKAYAAKGNIVVDFIAAKEN</sequence>
<reference evidence="1" key="1">
    <citation type="submission" date="2020-10" db="EMBL/GenBank/DDBJ databases">
        <authorList>
            <person name="Gilroy R."/>
        </authorList>
    </citation>
    <scope>NUCLEOTIDE SEQUENCE</scope>
    <source>
        <strain evidence="1">ChiW16-3235</strain>
    </source>
</reference>
<evidence type="ECO:0000313" key="1">
    <source>
        <dbReference type="EMBL" id="HIR66546.1"/>
    </source>
</evidence>
<evidence type="ECO:0000313" key="2">
    <source>
        <dbReference type="Proteomes" id="UP000823913"/>
    </source>
</evidence>
<comment type="caution">
    <text evidence="1">The sequence shown here is derived from an EMBL/GenBank/DDBJ whole genome shotgun (WGS) entry which is preliminary data.</text>
</comment>
<dbReference type="Proteomes" id="UP000823913">
    <property type="component" value="Unassembled WGS sequence"/>
</dbReference>
<organism evidence="1 2">
    <name type="scientific">Candidatus Coproplasma avicola</name>
    <dbReference type="NCBI Taxonomy" id="2840744"/>
    <lineage>
        <taxon>Bacteria</taxon>
        <taxon>Bacillati</taxon>
        <taxon>Bacillota</taxon>
        <taxon>Clostridia</taxon>
        <taxon>Eubacteriales</taxon>
        <taxon>Candidatus Coproplasma</taxon>
    </lineage>
</organism>
<gene>
    <name evidence="1" type="ORF">IAB94_00685</name>
</gene>